<protein>
    <submittedName>
        <fullName evidence="1">Uncharacterized protein</fullName>
    </submittedName>
</protein>
<keyword evidence="2" id="KW-1185">Reference proteome</keyword>
<dbReference type="GeneID" id="36407257"/>
<dbReference type="AlphaFoldDB" id="A0A0P1AL77"/>
<sequence length="95" mass="10676">MNEAVSAVDIIKIAKTSSAFLRSEIAEYISTRFSVMSRVHDTMANRRKVQNRVSIPWTGKAHTNIFVEKRVNLSTARLPLMQCLSSTMLCSVYAP</sequence>
<evidence type="ECO:0000313" key="2">
    <source>
        <dbReference type="Proteomes" id="UP000054928"/>
    </source>
</evidence>
<name>A0A0P1AL77_PLAHL</name>
<evidence type="ECO:0000313" key="1">
    <source>
        <dbReference type="EMBL" id="CEG41888.1"/>
    </source>
</evidence>
<accession>A0A0P1AL77</accession>
<reference evidence="2" key="1">
    <citation type="submission" date="2014-09" db="EMBL/GenBank/DDBJ databases">
        <authorList>
            <person name="Sharma Rahul"/>
            <person name="Thines Marco"/>
        </authorList>
    </citation>
    <scope>NUCLEOTIDE SEQUENCE [LARGE SCALE GENOMIC DNA]</scope>
</reference>
<dbReference type="EMBL" id="CCYD01000610">
    <property type="protein sequence ID" value="CEG41888.1"/>
    <property type="molecule type" value="Genomic_DNA"/>
</dbReference>
<organism evidence="1 2">
    <name type="scientific">Plasmopara halstedii</name>
    <name type="common">Downy mildew of sunflower</name>
    <dbReference type="NCBI Taxonomy" id="4781"/>
    <lineage>
        <taxon>Eukaryota</taxon>
        <taxon>Sar</taxon>
        <taxon>Stramenopiles</taxon>
        <taxon>Oomycota</taxon>
        <taxon>Peronosporomycetes</taxon>
        <taxon>Peronosporales</taxon>
        <taxon>Peronosporaceae</taxon>
        <taxon>Plasmopara</taxon>
    </lineage>
</organism>
<proteinExistence type="predicted"/>
<dbReference type="Proteomes" id="UP000054928">
    <property type="component" value="Unassembled WGS sequence"/>
</dbReference>
<dbReference type="RefSeq" id="XP_024578257.1">
    <property type="nucleotide sequence ID" value="XM_024727707.1"/>
</dbReference>